<dbReference type="Pfam" id="PF17912">
    <property type="entry name" value="OB_MalK"/>
    <property type="match status" value="1"/>
</dbReference>
<evidence type="ECO:0000256" key="2">
    <source>
        <dbReference type="ARBA" id="ARBA00022475"/>
    </source>
</evidence>
<keyword evidence="8" id="KW-0762">Sugar transport</keyword>
<dbReference type="SUPFAM" id="SSF52540">
    <property type="entry name" value="P-loop containing nucleoside triphosphate hydrolases"/>
    <property type="match status" value="1"/>
</dbReference>
<sequence length="362" mass="40715">MAYLEFRNLVKVYDDSKKGKFYAVNNSNIEVEKGELVVFVGPSGCGKSTSLRMLAGLEEPTSGDIIIDGQVVNDMIPKERDIAMVFQDYALYPHMKVKENLSFGLGNMKVAKKEIDKRVETASNMLELSELLDRFPKQLSGGQRQRVALGRALVREPKVFLLDEPLSNLDAKLRVQTRKQIAELHKKLNATMVYVTHDQIEAMTLGDKIVVMNKGEIQQIADPETLYNYPANIFVAGFIGTPPMNLLNAVLIDENTVEISGLKVLMPEEILNKCKEYIGKRIILGIRPEHITINDNANVVYSSKPNIIEFLGSENLLYFNIGDQELIAKVNVQSKMNEDRVYDIGFILENINLFDGDTGERI</sequence>
<dbReference type="EMBL" id="CP003261">
    <property type="protein sequence ID" value="AGK98383.1"/>
    <property type="molecule type" value="Genomic_DNA"/>
</dbReference>
<evidence type="ECO:0000256" key="3">
    <source>
        <dbReference type="ARBA" id="ARBA00022741"/>
    </source>
</evidence>
<dbReference type="CDD" id="cd03301">
    <property type="entry name" value="ABC_MalK_N"/>
    <property type="match status" value="1"/>
</dbReference>
<dbReference type="Gene3D" id="3.40.50.300">
    <property type="entry name" value="P-loop containing nucleotide triphosphate hydrolases"/>
    <property type="match status" value="1"/>
</dbReference>
<dbReference type="PATRIC" id="fig|86416.3.peg.3599"/>
<dbReference type="PROSITE" id="PS00211">
    <property type="entry name" value="ABC_TRANSPORTER_1"/>
    <property type="match status" value="1"/>
</dbReference>
<dbReference type="InterPro" id="IPR047641">
    <property type="entry name" value="ABC_transpr_MalK/UgpC-like"/>
</dbReference>
<evidence type="ECO:0000313" key="9">
    <source>
        <dbReference type="Proteomes" id="UP000013523"/>
    </source>
</evidence>
<dbReference type="InterPro" id="IPR027417">
    <property type="entry name" value="P-loop_NTPase"/>
</dbReference>
<accession>R4K741</accession>
<dbReference type="HOGENOM" id="CLU_000604_1_1_9"/>
<dbReference type="KEGG" id="cpas:Clopa_3601"/>
<proteinExistence type="predicted"/>
<dbReference type="InterPro" id="IPR003593">
    <property type="entry name" value="AAA+_ATPase"/>
</dbReference>
<dbReference type="GO" id="GO:0016887">
    <property type="term" value="F:ATP hydrolysis activity"/>
    <property type="evidence" value="ECO:0007669"/>
    <property type="project" value="InterPro"/>
</dbReference>
<dbReference type="eggNOG" id="COG3842">
    <property type="taxonomic scope" value="Bacteria"/>
</dbReference>
<keyword evidence="2" id="KW-1003">Cell membrane</keyword>
<dbReference type="Gene3D" id="2.40.50.140">
    <property type="entry name" value="Nucleic acid-binding proteins"/>
    <property type="match status" value="1"/>
</dbReference>
<dbReference type="InterPro" id="IPR040582">
    <property type="entry name" value="OB_MalK-like"/>
</dbReference>
<dbReference type="GO" id="GO:0005524">
    <property type="term" value="F:ATP binding"/>
    <property type="evidence" value="ECO:0007669"/>
    <property type="project" value="UniProtKB-KW"/>
</dbReference>
<dbReference type="RefSeq" id="WP_015616666.1">
    <property type="nucleotide sequence ID" value="NC_021182.1"/>
</dbReference>
<dbReference type="GO" id="GO:0140359">
    <property type="term" value="F:ABC-type transporter activity"/>
    <property type="evidence" value="ECO:0007669"/>
    <property type="project" value="InterPro"/>
</dbReference>
<keyword evidence="1" id="KW-0813">Transport</keyword>
<gene>
    <name evidence="8" type="ORF">Clopa_3601</name>
</gene>
<dbReference type="Gene3D" id="2.40.50.100">
    <property type="match status" value="1"/>
</dbReference>
<reference evidence="8 9" key="1">
    <citation type="submission" date="2012-01" db="EMBL/GenBank/DDBJ databases">
        <title>Complete sequence of chromosome of Clostridium pasteurianum BC1.</title>
        <authorList>
            <consortium name="US DOE Joint Genome Institute"/>
            <person name="Lucas S."/>
            <person name="Han J."/>
            <person name="Lapidus A."/>
            <person name="Cheng J.-F."/>
            <person name="Goodwin L."/>
            <person name="Pitluck S."/>
            <person name="Peters L."/>
            <person name="Mikhailova N."/>
            <person name="Teshima H."/>
            <person name="Detter J.C."/>
            <person name="Han C."/>
            <person name="Tapia R."/>
            <person name="Land M."/>
            <person name="Hauser L."/>
            <person name="Kyrpides N."/>
            <person name="Ivanova N."/>
            <person name="Pagani I."/>
            <person name="Dunn J."/>
            <person name="Taghavi S."/>
            <person name="Francis A."/>
            <person name="van der Lelie D."/>
            <person name="Woyke T."/>
        </authorList>
    </citation>
    <scope>NUCLEOTIDE SEQUENCE [LARGE SCALE GENOMIC DNA]</scope>
    <source>
        <strain evidence="8 9">BC1</strain>
    </source>
</reference>
<dbReference type="SUPFAM" id="SSF50331">
    <property type="entry name" value="MOP-like"/>
    <property type="match status" value="1"/>
</dbReference>
<evidence type="ECO:0000259" key="7">
    <source>
        <dbReference type="PROSITE" id="PS50893"/>
    </source>
</evidence>
<dbReference type="AlphaFoldDB" id="R4K741"/>
<dbReference type="InterPro" id="IPR017871">
    <property type="entry name" value="ABC_transporter-like_CS"/>
</dbReference>
<dbReference type="NCBIfam" id="NF008653">
    <property type="entry name" value="PRK11650.1"/>
    <property type="match status" value="1"/>
</dbReference>
<dbReference type="STRING" id="86416.Clopa_3601"/>
<evidence type="ECO:0000256" key="4">
    <source>
        <dbReference type="ARBA" id="ARBA00022840"/>
    </source>
</evidence>
<protein>
    <submittedName>
        <fullName evidence="8">ATPase component of ABC-type sugar transporter</fullName>
    </submittedName>
</protein>
<keyword evidence="6" id="KW-0472">Membrane</keyword>
<evidence type="ECO:0000313" key="8">
    <source>
        <dbReference type="EMBL" id="AGK98383.1"/>
    </source>
</evidence>
<dbReference type="InterPro" id="IPR008995">
    <property type="entry name" value="Mo/tungstate-bd_C_term_dom"/>
</dbReference>
<keyword evidence="5" id="KW-1278">Translocase</keyword>
<dbReference type="Pfam" id="PF00005">
    <property type="entry name" value="ABC_tran"/>
    <property type="match status" value="1"/>
</dbReference>
<keyword evidence="9" id="KW-1185">Reference proteome</keyword>
<evidence type="ECO:0000256" key="1">
    <source>
        <dbReference type="ARBA" id="ARBA00022448"/>
    </source>
</evidence>
<dbReference type="GO" id="GO:0055052">
    <property type="term" value="C:ATP-binding cassette (ABC) transporter complex, substrate-binding subunit-containing"/>
    <property type="evidence" value="ECO:0007669"/>
    <property type="project" value="TreeGrafter"/>
</dbReference>
<evidence type="ECO:0000256" key="6">
    <source>
        <dbReference type="ARBA" id="ARBA00023136"/>
    </source>
</evidence>
<dbReference type="InterPro" id="IPR012340">
    <property type="entry name" value="NA-bd_OB-fold"/>
</dbReference>
<dbReference type="PROSITE" id="PS50893">
    <property type="entry name" value="ABC_TRANSPORTER_2"/>
    <property type="match status" value="1"/>
</dbReference>
<evidence type="ECO:0000256" key="5">
    <source>
        <dbReference type="ARBA" id="ARBA00022967"/>
    </source>
</evidence>
<dbReference type="GO" id="GO:0008643">
    <property type="term" value="P:carbohydrate transport"/>
    <property type="evidence" value="ECO:0007669"/>
    <property type="project" value="InterPro"/>
</dbReference>
<dbReference type="SMART" id="SM00382">
    <property type="entry name" value="AAA"/>
    <property type="match status" value="1"/>
</dbReference>
<dbReference type="FunFam" id="3.40.50.300:FF:000042">
    <property type="entry name" value="Maltose/maltodextrin ABC transporter, ATP-binding protein"/>
    <property type="match status" value="1"/>
</dbReference>
<feature type="domain" description="ABC transporter" evidence="7">
    <location>
        <begin position="4"/>
        <end position="239"/>
    </location>
</feature>
<dbReference type="OrthoDB" id="9802264at2"/>
<dbReference type="PANTHER" id="PTHR43875:SF15">
    <property type="entry name" value="TREHALOSE IMPORT ATP-BINDING PROTEIN SUGC"/>
    <property type="match status" value="1"/>
</dbReference>
<organism evidence="8 9">
    <name type="scientific">Clostridium pasteurianum BC1</name>
    <dbReference type="NCBI Taxonomy" id="86416"/>
    <lineage>
        <taxon>Bacteria</taxon>
        <taxon>Bacillati</taxon>
        <taxon>Bacillota</taxon>
        <taxon>Clostridia</taxon>
        <taxon>Eubacteriales</taxon>
        <taxon>Clostridiaceae</taxon>
        <taxon>Clostridium</taxon>
    </lineage>
</organism>
<dbReference type="InterPro" id="IPR003439">
    <property type="entry name" value="ABC_transporter-like_ATP-bd"/>
</dbReference>
<dbReference type="InterPro" id="IPR015855">
    <property type="entry name" value="ABC_transpr_MalK-like"/>
</dbReference>
<name>R4K741_CLOPA</name>
<keyword evidence="3" id="KW-0547">Nucleotide-binding</keyword>
<dbReference type="Proteomes" id="UP000013523">
    <property type="component" value="Chromosome"/>
</dbReference>
<dbReference type="PANTHER" id="PTHR43875">
    <property type="entry name" value="MALTODEXTRIN IMPORT ATP-BINDING PROTEIN MSMX"/>
    <property type="match status" value="1"/>
</dbReference>
<keyword evidence="4" id="KW-0067">ATP-binding</keyword>